<dbReference type="Proteomes" id="UP000887580">
    <property type="component" value="Unplaced"/>
</dbReference>
<evidence type="ECO:0000313" key="1">
    <source>
        <dbReference type="Proteomes" id="UP000887580"/>
    </source>
</evidence>
<protein>
    <submittedName>
        <fullName evidence="2">UPF0020 domain-containing protein</fullName>
    </submittedName>
</protein>
<name>A0AC35GVH5_9BILA</name>
<organism evidence="1 2">
    <name type="scientific">Panagrolaimus sp. PS1159</name>
    <dbReference type="NCBI Taxonomy" id="55785"/>
    <lineage>
        <taxon>Eukaryota</taxon>
        <taxon>Metazoa</taxon>
        <taxon>Ecdysozoa</taxon>
        <taxon>Nematoda</taxon>
        <taxon>Chromadorea</taxon>
        <taxon>Rhabditida</taxon>
        <taxon>Tylenchina</taxon>
        <taxon>Panagrolaimomorpha</taxon>
        <taxon>Panagrolaimoidea</taxon>
        <taxon>Panagrolaimidae</taxon>
        <taxon>Panagrolaimus</taxon>
    </lineage>
</organism>
<dbReference type="WBParaSite" id="PS1159_v2.g9223.t1">
    <property type="protein sequence ID" value="PS1159_v2.g9223.t1"/>
    <property type="gene ID" value="PS1159_v2.g9223"/>
</dbReference>
<accession>A0AC35GVH5</accession>
<proteinExistence type="predicted"/>
<sequence>MRKNSKVFEVYNNEVETWKFQIRPQGKRLNSDTITKLRERFTPLLKNDDAPVSLKNPKHEFSLIEDFLTILAENRKIYFGRKIGDGQYLLKSRYNLKDQKYIGNSTMDPKLAFIQANLIHAQPNSIILDPFSGTGGLLIPAAHFGSTVIGTEINYMVARGCGDPQKHTLC</sequence>
<evidence type="ECO:0000313" key="2">
    <source>
        <dbReference type="WBParaSite" id="PS1159_v2.g9223.t1"/>
    </source>
</evidence>
<reference evidence="2" key="1">
    <citation type="submission" date="2022-11" db="UniProtKB">
        <authorList>
            <consortium name="WormBaseParasite"/>
        </authorList>
    </citation>
    <scope>IDENTIFICATION</scope>
</reference>